<dbReference type="PANTHER" id="PTHR23513">
    <property type="entry name" value="INTEGRAL MEMBRANE EFFLUX PROTEIN-RELATED"/>
    <property type="match status" value="1"/>
</dbReference>
<reference evidence="7 8" key="1">
    <citation type="journal article" date="2019" name="Int. J. Syst. Evol. Microbiol.">
        <title>The Global Catalogue of Microorganisms (GCM) 10K type strain sequencing project: providing services to taxonomists for standard genome sequencing and annotation.</title>
        <authorList>
            <consortium name="The Broad Institute Genomics Platform"/>
            <consortium name="The Broad Institute Genome Sequencing Center for Infectious Disease"/>
            <person name="Wu L."/>
            <person name="Ma J."/>
        </authorList>
    </citation>
    <scope>NUCLEOTIDE SEQUENCE [LARGE SCALE GENOMIC DNA]</scope>
    <source>
        <strain evidence="7 8">JCM 13002</strain>
    </source>
</reference>
<dbReference type="PRINTS" id="PR01988">
    <property type="entry name" value="EXPORTERBACE"/>
</dbReference>
<evidence type="ECO:0000313" key="7">
    <source>
        <dbReference type="EMBL" id="GAA1083447.1"/>
    </source>
</evidence>
<feature type="transmembrane region" description="Helical" evidence="6">
    <location>
        <begin position="231"/>
        <end position="253"/>
    </location>
</feature>
<dbReference type="RefSeq" id="WP_344623950.1">
    <property type="nucleotide sequence ID" value="NZ_BAAALD010000022.1"/>
</dbReference>
<keyword evidence="8" id="KW-1185">Reference proteome</keyword>
<keyword evidence="3 6" id="KW-0812">Transmembrane</keyword>
<dbReference type="InterPro" id="IPR011701">
    <property type="entry name" value="MFS"/>
</dbReference>
<dbReference type="CDD" id="cd06173">
    <property type="entry name" value="MFS_MefA_like"/>
    <property type="match status" value="1"/>
</dbReference>
<dbReference type="SUPFAM" id="SSF103473">
    <property type="entry name" value="MFS general substrate transporter"/>
    <property type="match status" value="1"/>
</dbReference>
<keyword evidence="2" id="KW-1003">Cell membrane</keyword>
<feature type="transmembrane region" description="Helical" evidence="6">
    <location>
        <begin position="385"/>
        <end position="404"/>
    </location>
</feature>
<evidence type="ECO:0000313" key="8">
    <source>
        <dbReference type="Proteomes" id="UP001499987"/>
    </source>
</evidence>
<accession>A0ABN1TGX1</accession>
<evidence type="ECO:0000256" key="1">
    <source>
        <dbReference type="ARBA" id="ARBA00004651"/>
    </source>
</evidence>
<evidence type="ECO:0000256" key="6">
    <source>
        <dbReference type="SAM" id="Phobius"/>
    </source>
</evidence>
<comment type="subcellular location">
    <subcellularLocation>
        <location evidence="1">Cell membrane</location>
        <topology evidence="1">Multi-pass membrane protein</topology>
    </subcellularLocation>
</comment>
<dbReference type="Pfam" id="PF07690">
    <property type="entry name" value="MFS_1"/>
    <property type="match status" value="1"/>
</dbReference>
<dbReference type="InterPro" id="IPR022324">
    <property type="entry name" value="Bacilysin_exporter_BacE_put"/>
</dbReference>
<evidence type="ECO:0000256" key="3">
    <source>
        <dbReference type="ARBA" id="ARBA00022692"/>
    </source>
</evidence>
<feature type="transmembrane region" description="Helical" evidence="6">
    <location>
        <begin position="21"/>
        <end position="43"/>
    </location>
</feature>
<dbReference type="Proteomes" id="UP001499987">
    <property type="component" value="Unassembled WGS sequence"/>
</dbReference>
<evidence type="ECO:0000256" key="4">
    <source>
        <dbReference type="ARBA" id="ARBA00022989"/>
    </source>
</evidence>
<dbReference type="PANTHER" id="PTHR23513:SF11">
    <property type="entry name" value="STAPHYLOFERRIN A TRANSPORTER"/>
    <property type="match status" value="1"/>
</dbReference>
<feature type="transmembrane region" description="Helical" evidence="6">
    <location>
        <begin position="265"/>
        <end position="287"/>
    </location>
</feature>
<dbReference type="Gene3D" id="1.20.1250.20">
    <property type="entry name" value="MFS general substrate transporter like domains"/>
    <property type="match status" value="1"/>
</dbReference>
<evidence type="ECO:0000256" key="5">
    <source>
        <dbReference type="ARBA" id="ARBA00023136"/>
    </source>
</evidence>
<keyword evidence="4 6" id="KW-1133">Transmembrane helix</keyword>
<organism evidence="7 8">
    <name type="scientific">Kitasatospora arboriphila</name>
    <dbReference type="NCBI Taxonomy" id="258052"/>
    <lineage>
        <taxon>Bacteria</taxon>
        <taxon>Bacillati</taxon>
        <taxon>Actinomycetota</taxon>
        <taxon>Actinomycetes</taxon>
        <taxon>Kitasatosporales</taxon>
        <taxon>Streptomycetaceae</taxon>
        <taxon>Kitasatospora</taxon>
    </lineage>
</organism>
<feature type="transmembrane region" description="Helical" evidence="6">
    <location>
        <begin position="162"/>
        <end position="193"/>
    </location>
</feature>
<feature type="transmembrane region" description="Helical" evidence="6">
    <location>
        <begin position="294"/>
        <end position="314"/>
    </location>
</feature>
<dbReference type="InterPro" id="IPR036259">
    <property type="entry name" value="MFS_trans_sf"/>
</dbReference>
<feature type="transmembrane region" description="Helical" evidence="6">
    <location>
        <begin position="95"/>
        <end position="118"/>
    </location>
</feature>
<evidence type="ECO:0000256" key="2">
    <source>
        <dbReference type="ARBA" id="ARBA00022475"/>
    </source>
</evidence>
<feature type="transmembrane region" description="Helical" evidence="6">
    <location>
        <begin position="49"/>
        <end position="74"/>
    </location>
</feature>
<keyword evidence="5 6" id="KW-0472">Membrane</keyword>
<sequence>MGRRPARIPEVLHNRNFALYYTGQSLSVLGDAIVPVALAFAVLDLGRGAGALGLVLAAGIAPGVLLVLVGGVVADRIERRRLMVACDLVRFGSQAAQGVLLWTGHATLLSLVLLQLVWGTAAAFFRPASTGLVAEWVEPDRLQQANGLVGLSDNLAYTVGPAVAGVLIAVFSPGAALLADALTFAASAVALSLARPAARTAARTAANAAEASASVLRGLAEGWQEFRSRTWLWSMVLWAATFHLLALPSVLVLGPAVAKSDLGGASAWAAIAACSGLGAVVGGVIALRYRPRYLLRATFVPLGLYGLQLVALAVPARTAVVAAAALVGGVGVAMFNVYFYTALQQHIPLPVMSRVASYEWLGSIALLPVGQALVGPVAAATSVPGVLLVAGGWMLVSPVVLYLIRSARELRAVDDSPQTVAADATPVPAGGAA</sequence>
<comment type="caution">
    <text evidence="7">The sequence shown here is derived from an EMBL/GenBank/DDBJ whole genome shotgun (WGS) entry which is preliminary data.</text>
</comment>
<protein>
    <submittedName>
        <fullName evidence="7">MFS transporter</fullName>
    </submittedName>
</protein>
<gene>
    <name evidence="7" type="ORF">GCM10009663_28450</name>
</gene>
<proteinExistence type="predicted"/>
<dbReference type="EMBL" id="BAAALD010000022">
    <property type="protein sequence ID" value="GAA1083447.1"/>
    <property type="molecule type" value="Genomic_DNA"/>
</dbReference>
<name>A0ABN1TGX1_9ACTN</name>
<feature type="transmembrane region" description="Helical" evidence="6">
    <location>
        <begin position="360"/>
        <end position="379"/>
    </location>
</feature>
<feature type="transmembrane region" description="Helical" evidence="6">
    <location>
        <begin position="320"/>
        <end position="339"/>
    </location>
</feature>